<keyword evidence="1" id="KW-0378">Hydrolase</keyword>
<keyword evidence="2" id="KW-1185">Reference proteome</keyword>
<dbReference type="EMBL" id="JBJURJ010000017">
    <property type="protein sequence ID" value="MFM9331187.1"/>
    <property type="molecule type" value="Genomic_DNA"/>
</dbReference>
<gene>
    <name evidence="1" type="ORF">ACI1P1_23105</name>
</gene>
<protein>
    <submittedName>
        <fullName evidence="1">Metal-dependent hydrolase</fullName>
    </submittedName>
</protein>
<comment type="caution">
    <text evidence="1">The sequence shown here is derived from an EMBL/GenBank/DDBJ whole genome shotgun (WGS) entry which is preliminary data.</text>
</comment>
<sequence>MKITFYGHFCFMVEHGGVRLILDPFLSGNPASGLKPDQVQADAVILTHGHDDHFGDTLEIASRCGCPVIAIHELAHFCASKGAAVHGMNLGGTYRTEGYSVKLTPARHSSSVSDNGQLLYAGEPAGALITMGGKTFYHSGDTALFGDLKLIGDLHRIDAAALPIGDNYTMGPEEALLAAQWVRPGVVIPAHYNTFPGIRQDRFAFASACEEAGIRCAPLLPGESIEV</sequence>
<accession>A0ACC7P751</accession>
<organism evidence="1 2">
    <name type="scientific">Paenibacillus mesotrionivorans</name>
    <dbReference type="NCBI Taxonomy" id="3160968"/>
    <lineage>
        <taxon>Bacteria</taxon>
        <taxon>Bacillati</taxon>
        <taxon>Bacillota</taxon>
        <taxon>Bacilli</taxon>
        <taxon>Bacillales</taxon>
        <taxon>Paenibacillaceae</taxon>
        <taxon>Paenibacillus</taxon>
    </lineage>
</organism>
<evidence type="ECO:0000313" key="1">
    <source>
        <dbReference type="EMBL" id="MFM9331187.1"/>
    </source>
</evidence>
<name>A0ACC7P751_9BACL</name>
<evidence type="ECO:0000313" key="2">
    <source>
        <dbReference type="Proteomes" id="UP001631969"/>
    </source>
</evidence>
<proteinExistence type="predicted"/>
<dbReference type="Proteomes" id="UP001631969">
    <property type="component" value="Unassembled WGS sequence"/>
</dbReference>
<reference evidence="1" key="1">
    <citation type="submission" date="2024-12" db="EMBL/GenBank/DDBJ databases">
        <authorList>
            <person name="Wu N."/>
        </authorList>
    </citation>
    <scope>NUCLEOTIDE SEQUENCE</scope>
    <source>
        <strain evidence="1">P15</strain>
    </source>
</reference>